<reference evidence="1 2" key="1">
    <citation type="submission" date="2023-08" db="EMBL/GenBank/DDBJ databases">
        <title>Black Yeasts Isolated from many extreme environments.</title>
        <authorList>
            <person name="Coleine C."/>
            <person name="Stajich J.E."/>
            <person name="Selbmann L."/>
        </authorList>
    </citation>
    <scope>NUCLEOTIDE SEQUENCE [LARGE SCALE GENOMIC DNA]</scope>
    <source>
        <strain evidence="1 2">CCFEE 6328</strain>
    </source>
</reference>
<sequence>MFAECTYQLPNGLSGSDDPIWTNLNTTLQLATDRLANISQFAFNFSGVSREEYNMSFNAFDCVIYSCVNILTAKAVSGQLVESISDSLLPYHWENGTPLYDTDIVFTLSDDAFSALEPGAARTHGFGGVSRSALNFYLSNALNGSVSGANPINEPVPEGVMTDTLMAMYTNYGSNLSQAITNLATSMGNQVRQSSGLVANGTTLSMETYVEAATWIVFLAVLLVTVKRKVPVWKDNALAVMTWGVDKADLRREAAALGVLGLDKSDEMDEVADQLFARMVKDSKGNWLGLKVVDKTGTYSHATAISEEKENQTQPPNRGQTV</sequence>
<organism evidence="1 2">
    <name type="scientific">Exophiala sideris</name>
    <dbReference type="NCBI Taxonomy" id="1016849"/>
    <lineage>
        <taxon>Eukaryota</taxon>
        <taxon>Fungi</taxon>
        <taxon>Dikarya</taxon>
        <taxon>Ascomycota</taxon>
        <taxon>Pezizomycotina</taxon>
        <taxon>Eurotiomycetes</taxon>
        <taxon>Chaetothyriomycetidae</taxon>
        <taxon>Chaetothyriales</taxon>
        <taxon>Herpotrichiellaceae</taxon>
        <taxon>Exophiala</taxon>
    </lineage>
</organism>
<evidence type="ECO:0000313" key="2">
    <source>
        <dbReference type="Proteomes" id="UP001345691"/>
    </source>
</evidence>
<protein>
    <submittedName>
        <fullName evidence="1">Uncharacterized protein</fullName>
    </submittedName>
</protein>
<dbReference type="EMBL" id="JAVRRF010000002">
    <property type="protein sequence ID" value="KAK5067619.1"/>
    <property type="molecule type" value="Genomic_DNA"/>
</dbReference>
<comment type="caution">
    <text evidence="1">The sequence shown here is derived from an EMBL/GenBank/DDBJ whole genome shotgun (WGS) entry which is preliminary data.</text>
</comment>
<dbReference type="Proteomes" id="UP001345691">
    <property type="component" value="Unassembled WGS sequence"/>
</dbReference>
<name>A0ABR0JQB3_9EURO</name>
<accession>A0ABR0JQB3</accession>
<dbReference type="PANTHER" id="PTHR35394">
    <property type="entry name" value="DUF3176 DOMAIN-CONTAINING PROTEIN"/>
    <property type="match status" value="1"/>
</dbReference>
<gene>
    <name evidence="1" type="ORF">LTR69_001608</name>
</gene>
<keyword evidence="2" id="KW-1185">Reference proteome</keyword>
<proteinExistence type="predicted"/>
<dbReference type="PANTHER" id="PTHR35394:SF5">
    <property type="entry name" value="DUF3176 DOMAIN-CONTAINING PROTEIN"/>
    <property type="match status" value="1"/>
</dbReference>
<evidence type="ECO:0000313" key="1">
    <source>
        <dbReference type="EMBL" id="KAK5067619.1"/>
    </source>
</evidence>